<dbReference type="AlphaFoldDB" id="A0A804JJF3"/>
<dbReference type="OrthoDB" id="21449at2759"/>
<dbReference type="InterPro" id="IPR027353">
    <property type="entry name" value="NET_dom"/>
</dbReference>
<keyword evidence="2" id="KW-0804">Transcription</keyword>
<keyword evidence="5" id="KW-1185">Reference proteome</keyword>
<dbReference type="KEGG" id="mus:135585075"/>
<evidence type="ECO:0000256" key="2">
    <source>
        <dbReference type="ARBA" id="ARBA00023163"/>
    </source>
</evidence>
<dbReference type="PANTHER" id="PTHR45926">
    <property type="entry name" value="OSJNBA0053K19.4 PROTEIN"/>
    <property type="match status" value="1"/>
</dbReference>
<evidence type="ECO:0000313" key="4">
    <source>
        <dbReference type="EnsemblPlants" id="Ma06_p23130.1"/>
    </source>
</evidence>
<feature type="domain" description="NET" evidence="3">
    <location>
        <begin position="187"/>
        <end position="266"/>
    </location>
</feature>
<protein>
    <recommendedName>
        <fullName evidence="3">NET domain-containing protein</fullName>
    </recommendedName>
</protein>
<dbReference type="GeneID" id="135585075"/>
<sequence length="266" mass="30181">MMPESSSVTQNELGPDYFGYFKHLFFELFPQSGDRASPSLPSNLESLLGYPSGQVEGIVSPNNVVEDKSCYHSASFFTRVIGEELSEYKKERLKAILHHATVCLNQEADEVFGCILTTLLIELDLQDKRQLSCHSSFSNEEICEPLCNKKRKSSSLDNFGGFSNPFGVNTQFRTKLMEMEENIDEYLDMVVSKCRPMTNAEKQQLGRRIQKLPGEALGGVVDIFRQRNSPATDFPDDVFVNLDELDNVTLWRLYFHVQAVVKSKEL</sequence>
<dbReference type="Gene3D" id="1.20.1270.220">
    <property type="match status" value="1"/>
</dbReference>
<name>A0A804JJF3_MUSAM</name>
<proteinExistence type="predicted"/>
<dbReference type="Pfam" id="PF17035">
    <property type="entry name" value="BET"/>
    <property type="match status" value="1"/>
</dbReference>
<dbReference type="Gramene" id="Ma06_t23130.1">
    <property type="protein sequence ID" value="Ma06_p23130.1"/>
    <property type="gene ID" value="Ma06_g23130"/>
</dbReference>
<reference evidence="4" key="1">
    <citation type="submission" date="2021-05" db="UniProtKB">
        <authorList>
            <consortium name="EnsemblPlants"/>
        </authorList>
    </citation>
    <scope>IDENTIFICATION</scope>
    <source>
        <strain evidence="4">subsp. malaccensis</strain>
    </source>
</reference>
<evidence type="ECO:0000256" key="1">
    <source>
        <dbReference type="ARBA" id="ARBA00023015"/>
    </source>
</evidence>
<dbReference type="InterPro" id="IPR038336">
    <property type="entry name" value="NET_sf"/>
</dbReference>
<evidence type="ECO:0000259" key="3">
    <source>
        <dbReference type="PROSITE" id="PS51525"/>
    </source>
</evidence>
<dbReference type="Proteomes" id="UP000012960">
    <property type="component" value="Unplaced"/>
</dbReference>
<evidence type="ECO:0000313" key="5">
    <source>
        <dbReference type="Proteomes" id="UP000012960"/>
    </source>
</evidence>
<organism evidence="4 5">
    <name type="scientific">Musa acuminata subsp. malaccensis</name>
    <name type="common">Wild banana</name>
    <name type="synonym">Musa malaccensis</name>
    <dbReference type="NCBI Taxonomy" id="214687"/>
    <lineage>
        <taxon>Eukaryota</taxon>
        <taxon>Viridiplantae</taxon>
        <taxon>Streptophyta</taxon>
        <taxon>Embryophyta</taxon>
        <taxon>Tracheophyta</taxon>
        <taxon>Spermatophyta</taxon>
        <taxon>Magnoliopsida</taxon>
        <taxon>Liliopsida</taxon>
        <taxon>Zingiberales</taxon>
        <taxon>Musaceae</taxon>
        <taxon>Musa</taxon>
    </lineage>
</organism>
<dbReference type="EnsemblPlants" id="Ma06_t23130.1">
    <property type="protein sequence ID" value="Ma06_p23130.1"/>
    <property type="gene ID" value="Ma06_g23130"/>
</dbReference>
<dbReference type="PROSITE" id="PS51525">
    <property type="entry name" value="NET"/>
    <property type="match status" value="1"/>
</dbReference>
<keyword evidence="1" id="KW-0805">Transcription regulation</keyword>
<accession>A0A804JJF3</accession>